<dbReference type="Proteomes" id="UP001381693">
    <property type="component" value="Unassembled WGS sequence"/>
</dbReference>
<protein>
    <submittedName>
        <fullName evidence="2">Uncharacterized protein</fullName>
    </submittedName>
</protein>
<dbReference type="EMBL" id="JAXCGZ010001894">
    <property type="protein sequence ID" value="KAK7085144.1"/>
    <property type="molecule type" value="Genomic_DNA"/>
</dbReference>
<proteinExistence type="predicted"/>
<dbReference type="AlphaFoldDB" id="A0AAN8XVK8"/>
<reference evidence="2 3" key="1">
    <citation type="submission" date="2023-11" db="EMBL/GenBank/DDBJ databases">
        <title>Halocaridina rubra genome assembly.</title>
        <authorList>
            <person name="Smith C."/>
        </authorList>
    </citation>
    <scope>NUCLEOTIDE SEQUENCE [LARGE SCALE GENOMIC DNA]</scope>
    <source>
        <strain evidence="2">EP-1</strain>
        <tissue evidence="2">Whole</tissue>
    </source>
</reference>
<accession>A0AAN8XVK8</accession>
<evidence type="ECO:0000256" key="1">
    <source>
        <dbReference type="SAM" id="MobiDB-lite"/>
    </source>
</evidence>
<sequence>MIVRICDTASDVMIAFCIITHPILEDLSFLYNSQHITEGRNYHMSPKQLLESGEGFCVALSYLVSTPEVLNSRLRHDSDSNDDDDNAGSDDSDSDGE</sequence>
<feature type="region of interest" description="Disordered" evidence="1">
    <location>
        <begin position="73"/>
        <end position="97"/>
    </location>
</feature>
<gene>
    <name evidence="2" type="ORF">SK128_000589</name>
</gene>
<organism evidence="2 3">
    <name type="scientific">Halocaridina rubra</name>
    <name type="common">Hawaiian red shrimp</name>
    <dbReference type="NCBI Taxonomy" id="373956"/>
    <lineage>
        <taxon>Eukaryota</taxon>
        <taxon>Metazoa</taxon>
        <taxon>Ecdysozoa</taxon>
        <taxon>Arthropoda</taxon>
        <taxon>Crustacea</taxon>
        <taxon>Multicrustacea</taxon>
        <taxon>Malacostraca</taxon>
        <taxon>Eumalacostraca</taxon>
        <taxon>Eucarida</taxon>
        <taxon>Decapoda</taxon>
        <taxon>Pleocyemata</taxon>
        <taxon>Caridea</taxon>
        <taxon>Atyoidea</taxon>
        <taxon>Atyidae</taxon>
        <taxon>Halocaridina</taxon>
    </lineage>
</organism>
<feature type="compositionally biased region" description="Acidic residues" evidence="1">
    <location>
        <begin position="80"/>
        <end position="97"/>
    </location>
</feature>
<name>A0AAN8XVK8_HALRR</name>
<evidence type="ECO:0000313" key="2">
    <source>
        <dbReference type="EMBL" id="KAK7085144.1"/>
    </source>
</evidence>
<comment type="caution">
    <text evidence="2">The sequence shown here is derived from an EMBL/GenBank/DDBJ whole genome shotgun (WGS) entry which is preliminary data.</text>
</comment>
<keyword evidence="3" id="KW-1185">Reference proteome</keyword>
<evidence type="ECO:0000313" key="3">
    <source>
        <dbReference type="Proteomes" id="UP001381693"/>
    </source>
</evidence>